<protein>
    <submittedName>
        <fullName evidence="1">Uncharacterized protein</fullName>
    </submittedName>
</protein>
<dbReference type="Proteomes" id="UP000724584">
    <property type="component" value="Unassembled WGS sequence"/>
</dbReference>
<evidence type="ECO:0000313" key="1">
    <source>
        <dbReference type="EMBL" id="KAH6640111.1"/>
    </source>
</evidence>
<comment type="caution">
    <text evidence="1">The sequence shown here is derived from an EMBL/GenBank/DDBJ whole genome shotgun (WGS) entry which is preliminary data.</text>
</comment>
<reference evidence="1 2" key="1">
    <citation type="journal article" date="2021" name="Nat. Commun.">
        <title>Genetic determinants of endophytism in the Arabidopsis root mycobiome.</title>
        <authorList>
            <person name="Mesny F."/>
            <person name="Miyauchi S."/>
            <person name="Thiergart T."/>
            <person name="Pickel B."/>
            <person name="Atanasova L."/>
            <person name="Karlsson M."/>
            <person name="Huettel B."/>
            <person name="Barry K.W."/>
            <person name="Haridas S."/>
            <person name="Chen C."/>
            <person name="Bauer D."/>
            <person name="Andreopoulos W."/>
            <person name="Pangilinan J."/>
            <person name="LaButti K."/>
            <person name="Riley R."/>
            <person name="Lipzen A."/>
            <person name="Clum A."/>
            <person name="Drula E."/>
            <person name="Henrissat B."/>
            <person name="Kohler A."/>
            <person name="Grigoriev I.V."/>
            <person name="Martin F.M."/>
            <person name="Hacquard S."/>
        </authorList>
    </citation>
    <scope>NUCLEOTIDE SEQUENCE [LARGE SCALE GENOMIC DNA]</scope>
    <source>
        <strain evidence="1 2">MPI-SDFR-AT-0079</strain>
    </source>
</reference>
<organism evidence="1 2">
    <name type="scientific">Chaetomium tenue</name>
    <dbReference type="NCBI Taxonomy" id="1854479"/>
    <lineage>
        <taxon>Eukaryota</taxon>
        <taxon>Fungi</taxon>
        <taxon>Dikarya</taxon>
        <taxon>Ascomycota</taxon>
        <taxon>Pezizomycotina</taxon>
        <taxon>Sordariomycetes</taxon>
        <taxon>Sordariomycetidae</taxon>
        <taxon>Sordariales</taxon>
        <taxon>Chaetomiaceae</taxon>
        <taxon>Chaetomium</taxon>
    </lineage>
</organism>
<evidence type="ECO:0000313" key="2">
    <source>
        <dbReference type="Proteomes" id="UP000724584"/>
    </source>
</evidence>
<accession>A0ACB7PE66</accession>
<proteinExistence type="predicted"/>
<name>A0ACB7PE66_9PEZI</name>
<gene>
    <name evidence="1" type="ORF">F5144DRAFT_85894</name>
</gene>
<sequence>MIRTGWDQVNYYFTSRIQLGCSPLLEDYIALRKEILTGVKFDRYTTKQPIQWLLIDFPSELPDFRRRFERLRHLLDNQAVGLQSLLKDEPMIQGWVEDYHLSDAMYHWVCNQIAWIKDNPNAALNNVLNDKRYQF</sequence>
<keyword evidence="2" id="KW-1185">Reference proteome</keyword>
<dbReference type="EMBL" id="JAGIZQ010000002">
    <property type="protein sequence ID" value="KAH6640111.1"/>
    <property type="molecule type" value="Genomic_DNA"/>
</dbReference>